<protein>
    <submittedName>
        <fullName evidence="2">Teichoic acids export ATP-binding protein TagH</fullName>
        <ecNumber evidence="2">3.6.3.40</ecNumber>
    </submittedName>
</protein>
<sequence length="157" mass="17179">MTKPVIKFDHVSKQFSKLNQKTFKEFIPALFKGEKTSESFTALDDISFEIKRGETVGIIGPNGSGKSTILKLIAGVMSPTSGKVTVHGSISPLIELGAGMHPELTGSENIFLNGAILGLTQKQIKEYYNSIIDFAEIKDFIDLPVCICVWLLPSPFM</sequence>
<dbReference type="AlphaFoldDB" id="A0A1V5ZJ45"/>
<dbReference type="PANTHER" id="PTHR46743:SF2">
    <property type="entry name" value="TEICHOIC ACIDS EXPORT ATP-BINDING PROTEIN TAGH"/>
    <property type="match status" value="1"/>
</dbReference>
<accession>A0A1V5ZJ45</accession>
<dbReference type="Pfam" id="PF00005">
    <property type="entry name" value="ABC_tran"/>
    <property type="match status" value="1"/>
</dbReference>
<dbReference type="Gene3D" id="3.40.50.300">
    <property type="entry name" value="P-loop containing nucleotide triphosphate hydrolases"/>
    <property type="match status" value="1"/>
</dbReference>
<dbReference type="InterPro" id="IPR050683">
    <property type="entry name" value="Bact_Polysacc_Export_ATP-bd"/>
</dbReference>
<keyword evidence="2" id="KW-0547">Nucleotide-binding</keyword>
<dbReference type="GO" id="GO:0016887">
    <property type="term" value="F:ATP hydrolysis activity"/>
    <property type="evidence" value="ECO:0007669"/>
    <property type="project" value="InterPro"/>
</dbReference>
<feature type="domain" description="ABC transporter" evidence="1">
    <location>
        <begin position="43"/>
        <end position="88"/>
    </location>
</feature>
<dbReference type="GO" id="GO:0005524">
    <property type="term" value="F:ATP binding"/>
    <property type="evidence" value="ECO:0007669"/>
    <property type="project" value="UniProtKB-KW"/>
</dbReference>
<dbReference type="Proteomes" id="UP000485621">
    <property type="component" value="Unassembled WGS sequence"/>
</dbReference>
<gene>
    <name evidence="2" type="primary">tagH_2</name>
    <name evidence="2" type="ORF">BWY04_01449</name>
</gene>
<dbReference type="InterPro" id="IPR003439">
    <property type="entry name" value="ABC_transporter-like_ATP-bd"/>
</dbReference>
<organism evidence="2">
    <name type="scientific">candidate division CPR1 bacterium ADurb.Bin160</name>
    <dbReference type="NCBI Taxonomy" id="1852826"/>
    <lineage>
        <taxon>Bacteria</taxon>
        <taxon>candidate division CPR1</taxon>
    </lineage>
</organism>
<keyword evidence="2" id="KW-0378">Hydrolase</keyword>
<evidence type="ECO:0000313" key="2">
    <source>
        <dbReference type="EMBL" id="OQB40108.1"/>
    </source>
</evidence>
<evidence type="ECO:0000259" key="1">
    <source>
        <dbReference type="Pfam" id="PF00005"/>
    </source>
</evidence>
<proteinExistence type="predicted"/>
<dbReference type="EMBL" id="MWDB01000058">
    <property type="protein sequence ID" value="OQB40108.1"/>
    <property type="molecule type" value="Genomic_DNA"/>
</dbReference>
<dbReference type="InterPro" id="IPR027417">
    <property type="entry name" value="P-loop_NTPase"/>
</dbReference>
<dbReference type="PANTHER" id="PTHR46743">
    <property type="entry name" value="TEICHOIC ACIDS EXPORT ATP-BINDING PROTEIN TAGH"/>
    <property type="match status" value="1"/>
</dbReference>
<name>A0A1V5ZJ45_9BACT</name>
<dbReference type="EC" id="3.6.3.40" evidence="2"/>
<dbReference type="SUPFAM" id="SSF52540">
    <property type="entry name" value="P-loop containing nucleoside triphosphate hydrolases"/>
    <property type="match status" value="1"/>
</dbReference>
<reference evidence="2" key="1">
    <citation type="submission" date="2017-02" db="EMBL/GenBank/DDBJ databases">
        <title>Delving into the versatile metabolic prowess of the omnipresent phylum Bacteroidetes.</title>
        <authorList>
            <person name="Nobu M.K."/>
            <person name="Mei R."/>
            <person name="Narihiro T."/>
            <person name="Kuroda K."/>
            <person name="Liu W.-T."/>
        </authorList>
    </citation>
    <scope>NUCLEOTIDE SEQUENCE</scope>
    <source>
        <strain evidence="2">ADurb.Bin160</strain>
    </source>
</reference>
<keyword evidence="2" id="KW-0067">ATP-binding</keyword>
<comment type="caution">
    <text evidence="2">The sequence shown here is derived from an EMBL/GenBank/DDBJ whole genome shotgun (WGS) entry which is preliminary data.</text>
</comment>